<keyword evidence="12" id="KW-1185">Reference proteome</keyword>
<dbReference type="GO" id="GO:0016705">
    <property type="term" value="F:oxidoreductase activity, acting on paired donors, with incorporation or reduction of molecular oxygen"/>
    <property type="evidence" value="ECO:0007669"/>
    <property type="project" value="InterPro"/>
</dbReference>
<dbReference type="PANTHER" id="PTHR46300">
    <property type="entry name" value="P450, PUTATIVE (EUROFUNG)-RELATED-RELATED"/>
    <property type="match status" value="1"/>
</dbReference>
<dbReference type="InterPro" id="IPR036396">
    <property type="entry name" value="Cyt_P450_sf"/>
</dbReference>
<organism evidence="11 12">
    <name type="scientific">Sphaerobolus stellatus (strain SS14)</name>
    <dbReference type="NCBI Taxonomy" id="990650"/>
    <lineage>
        <taxon>Eukaryota</taxon>
        <taxon>Fungi</taxon>
        <taxon>Dikarya</taxon>
        <taxon>Basidiomycota</taxon>
        <taxon>Agaricomycotina</taxon>
        <taxon>Agaricomycetes</taxon>
        <taxon>Phallomycetidae</taxon>
        <taxon>Geastrales</taxon>
        <taxon>Sphaerobolaceae</taxon>
        <taxon>Sphaerobolus</taxon>
    </lineage>
</organism>
<reference evidence="11 12" key="1">
    <citation type="submission" date="2014-06" db="EMBL/GenBank/DDBJ databases">
        <title>Evolutionary Origins and Diversification of the Mycorrhizal Mutualists.</title>
        <authorList>
            <consortium name="DOE Joint Genome Institute"/>
            <consortium name="Mycorrhizal Genomics Consortium"/>
            <person name="Kohler A."/>
            <person name="Kuo A."/>
            <person name="Nagy L.G."/>
            <person name="Floudas D."/>
            <person name="Copeland A."/>
            <person name="Barry K.W."/>
            <person name="Cichocki N."/>
            <person name="Veneault-Fourrey C."/>
            <person name="LaButti K."/>
            <person name="Lindquist E.A."/>
            <person name="Lipzen A."/>
            <person name="Lundell T."/>
            <person name="Morin E."/>
            <person name="Murat C."/>
            <person name="Riley R."/>
            <person name="Ohm R."/>
            <person name="Sun H."/>
            <person name="Tunlid A."/>
            <person name="Henrissat B."/>
            <person name="Grigoriev I.V."/>
            <person name="Hibbett D.S."/>
            <person name="Martin F."/>
        </authorList>
    </citation>
    <scope>NUCLEOTIDE SEQUENCE [LARGE SCALE GENOMIC DNA]</scope>
    <source>
        <strain evidence="11 12">SS14</strain>
    </source>
</reference>
<comment type="pathway">
    <text evidence="2">Secondary metabolite biosynthesis.</text>
</comment>
<evidence type="ECO:0000256" key="3">
    <source>
        <dbReference type="ARBA" id="ARBA00010617"/>
    </source>
</evidence>
<dbReference type="OrthoDB" id="2789670at2759"/>
<dbReference type="PRINTS" id="PR00463">
    <property type="entry name" value="EP450I"/>
</dbReference>
<dbReference type="Pfam" id="PF00067">
    <property type="entry name" value="p450"/>
    <property type="match status" value="1"/>
</dbReference>
<evidence type="ECO:0000256" key="1">
    <source>
        <dbReference type="ARBA" id="ARBA00001971"/>
    </source>
</evidence>
<dbReference type="CDD" id="cd11065">
    <property type="entry name" value="CYP64-like"/>
    <property type="match status" value="1"/>
</dbReference>
<keyword evidence="8 10" id="KW-0503">Monooxygenase</keyword>
<keyword evidence="6 10" id="KW-0560">Oxidoreductase</keyword>
<dbReference type="SUPFAM" id="SSF48264">
    <property type="entry name" value="Cytochrome P450"/>
    <property type="match status" value="1"/>
</dbReference>
<comment type="similarity">
    <text evidence="3 10">Belongs to the cytochrome P450 family.</text>
</comment>
<evidence type="ECO:0000256" key="6">
    <source>
        <dbReference type="ARBA" id="ARBA00023002"/>
    </source>
</evidence>
<dbReference type="Gene3D" id="1.10.630.10">
    <property type="entry name" value="Cytochrome P450"/>
    <property type="match status" value="1"/>
</dbReference>
<dbReference type="PANTHER" id="PTHR46300:SF7">
    <property type="entry name" value="P450, PUTATIVE (EUROFUNG)-RELATED"/>
    <property type="match status" value="1"/>
</dbReference>
<dbReference type="HOGENOM" id="CLU_001570_2_3_1"/>
<evidence type="ECO:0000256" key="5">
    <source>
        <dbReference type="ARBA" id="ARBA00022723"/>
    </source>
</evidence>
<accession>A0A0C9TUY2</accession>
<evidence type="ECO:0000313" key="11">
    <source>
        <dbReference type="EMBL" id="KIJ25659.1"/>
    </source>
</evidence>
<dbReference type="InterPro" id="IPR002401">
    <property type="entry name" value="Cyt_P450_E_grp-I"/>
</dbReference>
<dbReference type="AlphaFoldDB" id="A0A0C9TUY2"/>
<dbReference type="GO" id="GO:0005506">
    <property type="term" value="F:iron ion binding"/>
    <property type="evidence" value="ECO:0007669"/>
    <property type="project" value="InterPro"/>
</dbReference>
<evidence type="ECO:0000256" key="4">
    <source>
        <dbReference type="ARBA" id="ARBA00022617"/>
    </source>
</evidence>
<keyword evidence="7 9" id="KW-0408">Iron</keyword>
<proteinExistence type="inferred from homology"/>
<evidence type="ECO:0000256" key="10">
    <source>
        <dbReference type="RuleBase" id="RU000461"/>
    </source>
</evidence>
<evidence type="ECO:0000256" key="2">
    <source>
        <dbReference type="ARBA" id="ARBA00005179"/>
    </source>
</evidence>
<evidence type="ECO:0000313" key="12">
    <source>
        <dbReference type="Proteomes" id="UP000054279"/>
    </source>
</evidence>
<evidence type="ECO:0000256" key="7">
    <source>
        <dbReference type="ARBA" id="ARBA00023004"/>
    </source>
</evidence>
<feature type="binding site" description="axial binding residue" evidence="9">
    <location>
        <position position="444"/>
    </location>
    <ligand>
        <name>heme</name>
        <dbReference type="ChEBI" id="CHEBI:30413"/>
    </ligand>
    <ligandPart>
        <name>Fe</name>
        <dbReference type="ChEBI" id="CHEBI:18248"/>
    </ligandPart>
</feature>
<dbReference type="InterPro" id="IPR017972">
    <property type="entry name" value="Cyt_P450_CS"/>
</dbReference>
<gene>
    <name evidence="11" type="ORF">M422DRAFT_236894</name>
</gene>
<keyword evidence="4 9" id="KW-0349">Heme</keyword>
<dbReference type="GO" id="GO:0020037">
    <property type="term" value="F:heme binding"/>
    <property type="evidence" value="ECO:0007669"/>
    <property type="project" value="InterPro"/>
</dbReference>
<keyword evidence="5 9" id="KW-0479">Metal-binding</keyword>
<dbReference type="EMBL" id="KN837404">
    <property type="protein sequence ID" value="KIJ25659.1"/>
    <property type="molecule type" value="Genomic_DNA"/>
</dbReference>
<evidence type="ECO:0000256" key="9">
    <source>
        <dbReference type="PIRSR" id="PIRSR602401-1"/>
    </source>
</evidence>
<protein>
    <submittedName>
        <fullName evidence="11">Unplaced genomic scaffold SPHSTscaffold_329, whole genome shotgun sequence</fullName>
    </submittedName>
</protein>
<dbReference type="GO" id="GO:0004497">
    <property type="term" value="F:monooxygenase activity"/>
    <property type="evidence" value="ECO:0007669"/>
    <property type="project" value="UniProtKB-KW"/>
</dbReference>
<name>A0A0C9TUY2_SPHS4</name>
<sequence>MLDLSLVSPALLTGCCLCFLFLVKSRLQASDGRRLPGPTRLPFIGNALDIKEEPWLLFESWRKKYGNLVSYKVLGQEYVLVTSLEYAREFFEKRATNYSSRPRLVMLCELCGWDFSFAALPYGLRWRRHRKVFHQYFNSGVVAEYKPIHNKEKVVFLQRLLESPENLMGHIRHSFASTILDIVYGYKVAEKDDPLIHAVDQTMDGFCKTAFRGTFLVDIFPILKYVPSWMPGAEFKRLARYWKKSTETMINTPYEAVKAQLDNGTAGPSVAAALIENMPPVESPTFREEEEIRRNAAGIAFAAGADTTISSIYTFFAAMAMHPHIQKKAQEELDRVVGSTRLPDFNDKVSLPYVEALIKECLRWQNVLPLGFARASEEDDIVDGFFIGKGTVLIQCTWSITHDPKHYPSPHEFKPDRFLDDGGQFDQAVLDPFCVVFGIGRRICPGRHLADQSLFSIISSVLAVFDITLPLDKDGKPSKLECEMTSGAISYPKPFQCIIRPRSPAAEILIRDH</sequence>
<dbReference type="PRINTS" id="PR00385">
    <property type="entry name" value="P450"/>
</dbReference>
<dbReference type="PROSITE" id="PS00086">
    <property type="entry name" value="CYTOCHROME_P450"/>
    <property type="match status" value="1"/>
</dbReference>
<dbReference type="InterPro" id="IPR001128">
    <property type="entry name" value="Cyt_P450"/>
</dbReference>
<dbReference type="InterPro" id="IPR050364">
    <property type="entry name" value="Cytochrome_P450_fung"/>
</dbReference>
<comment type="cofactor">
    <cofactor evidence="1 9">
        <name>heme</name>
        <dbReference type="ChEBI" id="CHEBI:30413"/>
    </cofactor>
</comment>
<dbReference type="Proteomes" id="UP000054279">
    <property type="component" value="Unassembled WGS sequence"/>
</dbReference>
<evidence type="ECO:0000256" key="8">
    <source>
        <dbReference type="ARBA" id="ARBA00023033"/>
    </source>
</evidence>